<evidence type="ECO:0000313" key="2">
    <source>
        <dbReference type="EMBL" id="KAA6382444.1"/>
    </source>
</evidence>
<dbReference type="Pfam" id="PF13392">
    <property type="entry name" value="HNH_3"/>
    <property type="match status" value="1"/>
</dbReference>
<dbReference type="AlphaFoldDB" id="A0A5J4VJ41"/>
<sequence>MENNNQQQFVQLVVEPEYEITTTQPWRIRRIADGFEPTIGQAPQGYMRAKLNDTTYGIHRLVALQFIPNDDPESKTQVDHQNHVKTDNSIVNLRWVTPSQNCLNRDQIYLDDIDDESIVVNEYGNYQFEDLYFHNDIFYFFNGLKFKQLHINEEKGGYHFACAKDINGQHHKIYYTKFKRFVGLI</sequence>
<evidence type="ECO:0000259" key="1">
    <source>
        <dbReference type="Pfam" id="PF13392"/>
    </source>
</evidence>
<gene>
    <name evidence="2" type="ORF">EZS28_022028</name>
</gene>
<comment type="caution">
    <text evidence="2">The sequence shown here is derived from an EMBL/GenBank/DDBJ whole genome shotgun (WGS) entry which is preliminary data.</text>
</comment>
<reference evidence="2 3" key="1">
    <citation type="submission" date="2019-03" db="EMBL/GenBank/DDBJ databases">
        <title>Single cell metagenomics reveals metabolic interactions within the superorganism composed of flagellate Streblomastix strix and complex community of Bacteroidetes bacteria on its surface.</title>
        <authorList>
            <person name="Treitli S.C."/>
            <person name="Kolisko M."/>
            <person name="Husnik F."/>
            <person name="Keeling P."/>
            <person name="Hampl V."/>
        </authorList>
    </citation>
    <scope>NUCLEOTIDE SEQUENCE [LARGE SCALE GENOMIC DNA]</scope>
    <source>
        <strain evidence="2">ST1C</strain>
    </source>
</reference>
<evidence type="ECO:0000313" key="3">
    <source>
        <dbReference type="Proteomes" id="UP000324800"/>
    </source>
</evidence>
<feature type="domain" description="HNH nuclease" evidence="1">
    <location>
        <begin position="56"/>
        <end position="101"/>
    </location>
</feature>
<name>A0A5J4VJ41_9EUKA</name>
<proteinExistence type="predicted"/>
<organism evidence="2 3">
    <name type="scientific">Streblomastix strix</name>
    <dbReference type="NCBI Taxonomy" id="222440"/>
    <lineage>
        <taxon>Eukaryota</taxon>
        <taxon>Metamonada</taxon>
        <taxon>Preaxostyla</taxon>
        <taxon>Oxymonadida</taxon>
        <taxon>Streblomastigidae</taxon>
        <taxon>Streblomastix</taxon>
    </lineage>
</organism>
<protein>
    <recommendedName>
        <fullName evidence="1">HNH nuclease domain-containing protein</fullName>
    </recommendedName>
</protein>
<dbReference type="EMBL" id="SNRW01006783">
    <property type="protein sequence ID" value="KAA6382444.1"/>
    <property type="molecule type" value="Genomic_DNA"/>
</dbReference>
<dbReference type="InterPro" id="IPR044925">
    <property type="entry name" value="His-Me_finger_sf"/>
</dbReference>
<dbReference type="Gene3D" id="3.90.75.20">
    <property type="match status" value="1"/>
</dbReference>
<accession>A0A5J4VJ41</accession>
<dbReference type="InterPro" id="IPR003615">
    <property type="entry name" value="HNH_nuc"/>
</dbReference>
<dbReference type="Proteomes" id="UP000324800">
    <property type="component" value="Unassembled WGS sequence"/>
</dbReference>
<dbReference type="SUPFAM" id="SSF54060">
    <property type="entry name" value="His-Me finger endonucleases"/>
    <property type="match status" value="1"/>
</dbReference>